<proteinExistence type="predicted"/>
<dbReference type="PIRSF" id="PIRSF029938">
    <property type="entry name" value="UCP029938"/>
    <property type="match status" value="1"/>
</dbReference>
<evidence type="ECO:0000313" key="8">
    <source>
        <dbReference type="EMBL" id="RPF55806.1"/>
    </source>
</evidence>
<dbReference type="InterPro" id="IPR011229">
    <property type="entry name" value="Cell_cycle_GpsB"/>
</dbReference>
<dbReference type="NCBIfam" id="TIGR03544">
    <property type="entry name" value="DivI1A_domain"/>
    <property type="match status" value="1"/>
</dbReference>
<keyword evidence="6" id="KW-0131">Cell cycle</keyword>
<evidence type="ECO:0000313" key="9">
    <source>
        <dbReference type="Proteomes" id="UP000276443"/>
    </source>
</evidence>
<dbReference type="EMBL" id="RKRF01000007">
    <property type="protein sequence ID" value="RPF55806.1"/>
    <property type="molecule type" value="Genomic_DNA"/>
</dbReference>
<keyword evidence="2" id="KW-0963">Cytoplasm</keyword>
<dbReference type="Gene3D" id="6.10.250.660">
    <property type="match status" value="1"/>
</dbReference>
<protein>
    <submittedName>
        <fullName evidence="8">DivIVA domain-containing protein</fullName>
    </submittedName>
</protein>
<gene>
    <name evidence="8" type="ORF">EDC24_0690</name>
</gene>
<name>A0A3N5BDP5_9BACI</name>
<keyword evidence="9" id="KW-1185">Reference proteome</keyword>
<keyword evidence="4" id="KW-0133">Cell shape</keyword>
<feature type="region of interest" description="Disordered" evidence="7">
    <location>
        <begin position="52"/>
        <end position="76"/>
    </location>
</feature>
<dbReference type="NCBIfam" id="NF010725">
    <property type="entry name" value="PRK14127.1"/>
    <property type="match status" value="1"/>
</dbReference>
<comment type="subcellular location">
    <subcellularLocation>
        <location evidence="1">Cytoplasm</location>
    </subcellularLocation>
</comment>
<reference evidence="8 9" key="1">
    <citation type="submission" date="2018-11" db="EMBL/GenBank/DDBJ databases">
        <title>Genomic Encyclopedia of Type Strains, Phase IV (KMG-IV): sequencing the most valuable type-strain genomes for metagenomic binning, comparative biology and taxonomic classification.</title>
        <authorList>
            <person name="Goeker M."/>
        </authorList>
    </citation>
    <scope>NUCLEOTIDE SEQUENCE [LARGE SCALE GENOMIC DNA]</scope>
    <source>
        <strain evidence="8 9">DSM 18090</strain>
    </source>
</reference>
<dbReference type="InterPro" id="IPR019933">
    <property type="entry name" value="DivIVA_domain"/>
</dbReference>
<dbReference type="InterPro" id="IPR007793">
    <property type="entry name" value="DivIVA_fam"/>
</dbReference>
<sequence>MKINFTSQEILDKEFKTTIRGYNQDEVDEFLDLVIQDYETFQKEINALKEENKRLKSNSQTNNASTSQRTQTTGQVNYDVLQRLSNLEKAVFGSKYNES</sequence>
<keyword evidence="3" id="KW-0132">Cell division</keyword>
<organism evidence="8 9">
    <name type="scientific">Aquisalibacillus elongatus</name>
    <dbReference type="NCBI Taxonomy" id="485577"/>
    <lineage>
        <taxon>Bacteria</taxon>
        <taxon>Bacillati</taxon>
        <taxon>Bacillota</taxon>
        <taxon>Bacilli</taxon>
        <taxon>Bacillales</taxon>
        <taxon>Bacillaceae</taxon>
        <taxon>Aquisalibacillus</taxon>
    </lineage>
</organism>
<accession>A0A3N5BDP5</accession>
<dbReference type="PANTHER" id="PTHR35794:SF1">
    <property type="entry name" value="CELL CYCLE PROTEIN GPSB"/>
    <property type="match status" value="1"/>
</dbReference>
<dbReference type="Proteomes" id="UP000276443">
    <property type="component" value="Unassembled WGS sequence"/>
</dbReference>
<evidence type="ECO:0000256" key="5">
    <source>
        <dbReference type="ARBA" id="ARBA00023054"/>
    </source>
</evidence>
<evidence type="ECO:0000256" key="6">
    <source>
        <dbReference type="ARBA" id="ARBA00023306"/>
    </source>
</evidence>
<dbReference type="RefSeq" id="WP_124219736.1">
    <property type="nucleotide sequence ID" value="NZ_RKRF01000007.1"/>
</dbReference>
<dbReference type="GO" id="GO:0008360">
    <property type="term" value="P:regulation of cell shape"/>
    <property type="evidence" value="ECO:0007669"/>
    <property type="project" value="UniProtKB-KW"/>
</dbReference>
<keyword evidence="5" id="KW-0175">Coiled coil</keyword>
<dbReference type="PANTHER" id="PTHR35794">
    <property type="entry name" value="CELL DIVISION PROTEIN DIVIVA"/>
    <property type="match status" value="1"/>
</dbReference>
<dbReference type="OrthoDB" id="389699at2"/>
<evidence type="ECO:0000256" key="1">
    <source>
        <dbReference type="ARBA" id="ARBA00004496"/>
    </source>
</evidence>
<evidence type="ECO:0000256" key="4">
    <source>
        <dbReference type="ARBA" id="ARBA00022960"/>
    </source>
</evidence>
<dbReference type="Pfam" id="PF05103">
    <property type="entry name" value="DivIVA"/>
    <property type="match status" value="1"/>
</dbReference>
<evidence type="ECO:0000256" key="7">
    <source>
        <dbReference type="SAM" id="MobiDB-lite"/>
    </source>
</evidence>
<dbReference type="GO" id="GO:0051301">
    <property type="term" value="P:cell division"/>
    <property type="evidence" value="ECO:0007669"/>
    <property type="project" value="UniProtKB-KW"/>
</dbReference>
<dbReference type="AlphaFoldDB" id="A0A3N5BDP5"/>
<feature type="compositionally biased region" description="Low complexity" evidence="7">
    <location>
        <begin position="57"/>
        <end position="73"/>
    </location>
</feature>
<evidence type="ECO:0000256" key="2">
    <source>
        <dbReference type="ARBA" id="ARBA00022490"/>
    </source>
</evidence>
<comment type="caution">
    <text evidence="8">The sequence shown here is derived from an EMBL/GenBank/DDBJ whole genome shotgun (WGS) entry which is preliminary data.</text>
</comment>
<evidence type="ECO:0000256" key="3">
    <source>
        <dbReference type="ARBA" id="ARBA00022618"/>
    </source>
</evidence>
<dbReference type="GO" id="GO:0005737">
    <property type="term" value="C:cytoplasm"/>
    <property type="evidence" value="ECO:0007669"/>
    <property type="project" value="UniProtKB-SubCell"/>
</dbReference>